<evidence type="ECO:0000256" key="1">
    <source>
        <dbReference type="SAM" id="Phobius"/>
    </source>
</evidence>
<proteinExistence type="predicted"/>
<sequence>MTSTCPWTSLVTSIEVVVHYFRITLLALIKMQRMLYKIWWLKYGVNESQRLPAKNSLKNSHARLTGSRPQEHDDVATSLNQSLEIGFFATQELMQPTQ</sequence>
<keyword evidence="1" id="KW-0472">Membrane</keyword>
<feature type="transmembrane region" description="Helical" evidence="1">
    <location>
        <begin position="6"/>
        <end position="29"/>
    </location>
</feature>
<reference evidence="2" key="1">
    <citation type="submission" date="2020-08" db="EMBL/GenBank/DDBJ databases">
        <title>Multicomponent nature underlies the extraordinary mechanical properties of spider dragline silk.</title>
        <authorList>
            <person name="Kono N."/>
            <person name="Nakamura H."/>
            <person name="Mori M."/>
            <person name="Yoshida Y."/>
            <person name="Ohtoshi R."/>
            <person name="Malay A.D."/>
            <person name="Moran D.A.P."/>
            <person name="Tomita M."/>
            <person name="Numata K."/>
            <person name="Arakawa K."/>
        </authorList>
    </citation>
    <scope>NUCLEOTIDE SEQUENCE</scope>
</reference>
<gene>
    <name evidence="2" type="ORF">TNCV_210891</name>
</gene>
<name>A0A8X6T3B4_TRICX</name>
<evidence type="ECO:0000313" key="3">
    <source>
        <dbReference type="Proteomes" id="UP000887159"/>
    </source>
</evidence>
<evidence type="ECO:0000313" key="2">
    <source>
        <dbReference type="EMBL" id="GFY20457.1"/>
    </source>
</evidence>
<protein>
    <submittedName>
        <fullName evidence="2">Uncharacterized protein</fullName>
    </submittedName>
</protein>
<organism evidence="2 3">
    <name type="scientific">Trichonephila clavipes</name>
    <name type="common">Golden silk orbweaver</name>
    <name type="synonym">Nephila clavipes</name>
    <dbReference type="NCBI Taxonomy" id="2585209"/>
    <lineage>
        <taxon>Eukaryota</taxon>
        <taxon>Metazoa</taxon>
        <taxon>Ecdysozoa</taxon>
        <taxon>Arthropoda</taxon>
        <taxon>Chelicerata</taxon>
        <taxon>Arachnida</taxon>
        <taxon>Araneae</taxon>
        <taxon>Araneomorphae</taxon>
        <taxon>Entelegynae</taxon>
        <taxon>Araneoidea</taxon>
        <taxon>Nephilidae</taxon>
        <taxon>Trichonephila</taxon>
    </lineage>
</organism>
<comment type="caution">
    <text evidence="2">The sequence shown here is derived from an EMBL/GenBank/DDBJ whole genome shotgun (WGS) entry which is preliminary data.</text>
</comment>
<dbReference type="Proteomes" id="UP000887159">
    <property type="component" value="Unassembled WGS sequence"/>
</dbReference>
<accession>A0A8X6T3B4</accession>
<keyword evidence="1" id="KW-0812">Transmembrane</keyword>
<keyword evidence="1" id="KW-1133">Transmembrane helix</keyword>
<keyword evidence="3" id="KW-1185">Reference proteome</keyword>
<dbReference type="EMBL" id="BMAU01021355">
    <property type="protein sequence ID" value="GFY20457.1"/>
    <property type="molecule type" value="Genomic_DNA"/>
</dbReference>
<dbReference type="AlphaFoldDB" id="A0A8X6T3B4"/>